<evidence type="ECO:0000313" key="3">
    <source>
        <dbReference type="Proteomes" id="UP001372526"/>
    </source>
</evidence>
<proteinExistence type="predicted"/>
<evidence type="ECO:0000259" key="1">
    <source>
        <dbReference type="Pfam" id="PF06114"/>
    </source>
</evidence>
<dbReference type="EMBL" id="JBAWSX010000009">
    <property type="protein sequence ID" value="MEI4802818.1"/>
    <property type="molecule type" value="Genomic_DNA"/>
</dbReference>
<dbReference type="InterPro" id="IPR010359">
    <property type="entry name" value="IrrE_HExxH"/>
</dbReference>
<gene>
    <name evidence="2" type="ORF">WAZ07_16155</name>
</gene>
<dbReference type="RefSeq" id="WP_336473272.1">
    <property type="nucleotide sequence ID" value="NZ_JBAWSX010000009.1"/>
</dbReference>
<feature type="domain" description="IrrE N-terminal-like" evidence="1">
    <location>
        <begin position="25"/>
        <end position="116"/>
    </location>
</feature>
<keyword evidence="3" id="KW-1185">Reference proteome</keyword>
<dbReference type="Gene3D" id="1.10.10.2910">
    <property type="match status" value="1"/>
</dbReference>
<dbReference type="Pfam" id="PF06114">
    <property type="entry name" value="Peptidase_M78"/>
    <property type="match status" value="1"/>
</dbReference>
<dbReference type="InterPro" id="IPR052345">
    <property type="entry name" value="Rad_response_metalloprotease"/>
</dbReference>
<sequence length="142" mass="16707">MKFVIRDLVKQLCKKYNTNNPYELADYLKINILNWDLHEEINGFYKYEKRNRFIVINNNLSPSMQRTVCAHELGHAILHTHANTPFLRKNTFFSVDKLEIEANTFAALLLIDDTTINLGDTKACIAYKNNIPVELLEFYKFY</sequence>
<organism evidence="2 3">
    <name type="scientific">Bacillus bruguierae</name>
    <dbReference type="NCBI Taxonomy" id="3127667"/>
    <lineage>
        <taxon>Bacteria</taxon>
        <taxon>Bacillati</taxon>
        <taxon>Bacillota</taxon>
        <taxon>Bacilli</taxon>
        <taxon>Bacillales</taxon>
        <taxon>Bacillaceae</taxon>
        <taxon>Bacillus</taxon>
    </lineage>
</organism>
<comment type="caution">
    <text evidence="2">The sequence shown here is derived from an EMBL/GenBank/DDBJ whole genome shotgun (WGS) entry which is preliminary data.</text>
</comment>
<name>A0ABU8FJX7_9BACI</name>
<dbReference type="Proteomes" id="UP001372526">
    <property type="component" value="Unassembled WGS sequence"/>
</dbReference>
<dbReference type="PANTHER" id="PTHR43236">
    <property type="entry name" value="ANTITOXIN HIGA1"/>
    <property type="match status" value="1"/>
</dbReference>
<protein>
    <submittedName>
        <fullName evidence="2">ImmA/IrrE family metallo-endopeptidase</fullName>
    </submittedName>
</protein>
<dbReference type="PANTHER" id="PTHR43236:SF1">
    <property type="entry name" value="BLL7220 PROTEIN"/>
    <property type="match status" value="1"/>
</dbReference>
<evidence type="ECO:0000313" key="2">
    <source>
        <dbReference type="EMBL" id="MEI4802818.1"/>
    </source>
</evidence>
<accession>A0ABU8FJX7</accession>
<reference evidence="2 3" key="1">
    <citation type="submission" date="2024-01" db="EMBL/GenBank/DDBJ databases">
        <title>Seven novel Bacillus-like species.</title>
        <authorList>
            <person name="Liu G."/>
        </authorList>
    </citation>
    <scope>NUCLEOTIDE SEQUENCE [LARGE SCALE GENOMIC DNA]</scope>
    <source>
        <strain evidence="2 3">FJAT-51639</strain>
    </source>
</reference>